<feature type="domain" description="Amidohydrolase-related" evidence="2">
    <location>
        <begin position="4"/>
        <end position="311"/>
    </location>
</feature>
<evidence type="ECO:0000259" key="2">
    <source>
        <dbReference type="Pfam" id="PF04909"/>
    </source>
</evidence>
<keyword evidence="1" id="KW-0456">Lyase</keyword>
<dbReference type="PANTHER" id="PTHR21240">
    <property type="entry name" value="2-AMINO-3-CARBOXYLMUCONATE-6-SEMIALDEHYDE DECARBOXYLASE"/>
    <property type="match status" value="1"/>
</dbReference>
<comment type="caution">
    <text evidence="3">The sequence shown here is derived from an EMBL/GenBank/DDBJ whole genome shotgun (WGS) entry which is preliminary data.</text>
</comment>
<reference evidence="3 4" key="1">
    <citation type="journal article" date="2019" name="Int. J. Syst. Evol. Microbiol.">
        <title>The Global Catalogue of Microorganisms (GCM) 10K type strain sequencing project: providing services to taxonomists for standard genome sequencing and annotation.</title>
        <authorList>
            <consortium name="The Broad Institute Genomics Platform"/>
            <consortium name="The Broad Institute Genome Sequencing Center for Infectious Disease"/>
            <person name="Wu L."/>
            <person name="Ma J."/>
        </authorList>
    </citation>
    <scope>NUCLEOTIDE SEQUENCE [LARGE SCALE GENOMIC DNA]</scope>
    <source>
        <strain evidence="3 4">JCM 10696</strain>
    </source>
</reference>
<dbReference type="Proteomes" id="UP001500665">
    <property type="component" value="Unassembled WGS sequence"/>
</dbReference>
<keyword evidence="4" id="KW-1185">Reference proteome</keyword>
<sequence length="316" mass="33287">MAGIDLHTHLAPVLTDVSALPGVEQDGGRLVVDGARVGLPRLYQPEALEEWLASRGLAAGAVSAPPPFFRQHLGRADAAVWARALNDGVRRATDGRAPLLPLAYLPLDQPEAAVAELDRVLAEEGWSGFAASAGGGSVSLADARLDPLWERLSADGRPLLLHPGASPDTRLGAFYLANLLGNPYETGVAVAELLFGDVPGRFPGARFLLVHCGGVVPAVLGRWQRGLDTGRPGLPDLSAPLTETIGGFYADCLAHDPAVVDLALARFGADRIVLGSDWPFPMGSDDPASLVAHLDPDLVRRISEDNARTLLQPPTE</sequence>
<protein>
    <submittedName>
        <fullName evidence="3">Amidohydrolase family protein</fullName>
    </submittedName>
</protein>
<organism evidence="3 4">
    <name type="scientific">Actinocorallia libanotica</name>
    <dbReference type="NCBI Taxonomy" id="46162"/>
    <lineage>
        <taxon>Bacteria</taxon>
        <taxon>Bacillati</taxon>
        <taxon>Actinomycetota</taxon>
        <taxon>Actinomycetes</taxon>
        <taxon>Streptosporangiales</taxon>
        <taxon>Thermomonosporaceae</taxon>
        <taxon>Actinocorallia</taxon>
    </lineage>
</organism>
<proteinExistence type="predicted"/>
<dbReference type="SUPFAM" id="SSF51556">
    <property type="entry name" value="Metallo-dependent hydrolases"/>
    <property type="match status" value="1"/>
</dbReference>
<dbReference type="InterPro" id="IPR032465">
    <property type="entry name" value="ACMSD"/>
</dbReference>
<evidence type="ECO:0000313" key="4">
    <source>
        <dbReference type="Proteomes" id="UP001500665"/>
    </source>
</evidence>
<name>A0ABN1Q311_9ACTN</name>
<dbReference type="InterPro" id="IPR006680">
    <property type="entry name" value="Amidohydro-rel"/>
</dbReference>
<dbReference type="PANTHER" id="PTHR21240:SF28">
    <property type="entry name" value="ISO-OROTATE DECARBOXYLASE (EUROFUNG)"/>
    <property type="match status" value="1"/>
</dbReference>
<dbReference type="EMBL" id="BAAAHH010000001">
    <property type="protein sequence ID" value="GAA0936809.1"/>
    <property type="molecule type" value="Genomic_DNA"/>
</dbReference>
<dbReference type="Pfam" id="PF04909">
    <property type="entry name" value="Amidohydro_2"/>
    <property type="match status" value="1"/>
</dbReference>
<evidence type="ECO:0000313" key="3">
    <source>
        <dbReference type="EMBL" id="GAA0936809.1"/>
    </source>
</evidence>
<accession>A0ABN1Q311</accession>
<dbReference type="InterPro" id="IPR032466">
    <property type="entry name" value="Metal_Hydrolase"/>
</dbReference>
<dbReference type="RefSeq" id="WP_344235791.1">
    <property type="nucleotide sequence ID" value="NZ_BAAAHH010000001.1"/>
</dbReference>
<gene>
    <name evidence="3" type="ORF">GCM10009550_02900</name>
</gene>
<evidence type="ECO:0000256" key="1">
    <source>
        <dbReference type="ARBA" id="ARBA00023239"/>
    </source>
</evidence>
<dbReference type="Gene3D" id="3.20.20.140">
    <property type="entry name" value="Metal-dependent hydrolases"/>
    <property type="match status" value="1"/>
</dbReference>